<dbReference type="OrthoDB" id="6361951at2759"/>
<gene>
    <name evidence="4" type="primary">LOC108668849</name>
</gene>
<evidence type="ECO:0000313" key="4">
    <source>
        <dbReference type="RefSeq" id="XP_018011593.2"/>
    </source>
</evidence>
<evidence type="ECO:0000256" key="1">
    <source>
        <dbReference type="SAM" id="MobiDB-lite"/>
    </source>
</evidence>
<dbReference type="InterPro" id="IPR036056">
    <property type="entry name" value="Fibrinogen-like_C"/>
</dbReference>
<feature type="domain" description="Fibrinogen C-terminal" evidence="2">
    <location>
        <begin position="29"/>
        <end position="236"/>
    </location>
</feature>
<dbReference type="SMART" id="SM00186">
    <property type="entry name" value="FBG"/>
    <property type="match status" value="1"/>
</dbReference>
<dbReference type="NCBIfam" id="NF040941">
    <property type="entry name" value="GGGWT_bact"/>
    <property type="match status" value="1"/>
</dbReference>
<dbReference type="SUPFAM" id="SSF56496">
    <property type="entry name" value="Fibrinogen C-terminal domain-like"/>
    <property type="match status" value="1"/>
</dbReference>
<dbReference type="KEGG" id="hazt:108668849"/>
<keyword evidence="3" id="KW-1185">Reference proteome</keyword>
<sequence length="236" mass="26545">MPTEVEVPLRLPSRPPLTSPSSTIPTDQTTVPFTPADCWERPEKTSGVYTIYPSGAAVQVYCDQTTDGGGWTVFLRRQKQEPQLNFSRTFKEYEEGFGSPSSEYCGMRAEIVRGVNRTSGRYLDFRVEGGKNYTLRVGGYDARSSSARDALTVRHNGMQFSTIDRDRDRDQYGGSCSEKYGGGGWWYRSCYRANPTGEWAGDRPSEKTTGGKFLVWNINVYQAHVTELALMIRPKD</sequence>
<organism evidence="3 4">
    <name type="scientific">Hyalella azteca</name>
    <name type="common">Amphipod</name>
    <dbReference type="NCBI Taxonomy" id="294128"/>
    <lineage>
        <taxon>Eukaryota</taxon>
        <taxon>Metazoa</taxon>
        <taxon>Ecdysozoa</taxon>
        <taxon>Arthropoda</taxon>
        <taxon>Crustacea</taxon>
        <taxon>Multicrustacea</taxon>
        <taxon>Malacostraca</taxon>
        <taxon>Eumalacostraca</taxon>
        <taxon>Peracarida</taxon>
        <taxon>Amphipoda</taxon>
        <taxon>Senticaudata</taxon>
        <taxon>Talitrida</taxon>
        <taxon>Talitroidea</taxon>
        <taxon>Hyalellidae</taxon>
        <taxon>Hyalella</taxon>
    </lineage>
</organism>
<dbReference type="PROSITE" id="PS51406">
    <property type="entry name" value="FIBRINOGEN_C_2"/>
    <property type="match status" value="1"/>
</dbReference>
<proteinExistence type="predicted"/>
<dbReference type="InterPro" id="IPR014716">
    <property type="entry name" value="Fibrinogen_a/b/g_C_1"/>
</dbReference>
<evidence type="ECO:0000259" key="2">
    <source>
        <dbReference type="PROSITE" id="PS51406"/>
    </source>
</evidence>
<accession>A0A8B7NDB7</accession>
<dbReference type="GO" id="GO:0005615">
    <property type="term" value="C:extracellular space"/>
    <property type="evidence" value="ECO:0007669"/>
    <property type="project" value="TreeGrafter"/>
</dbReference>
<dbReference type="Proteomes" id="UP000694843">
    <property type="component" value="Unplaced"/>
</dbReference>
<dbReference type="GeneID" id="108668849"/>
<dbReference type="InterPro" id="IPR002181">
    <property type="entry name" value="Fibrinogen_a/b/g_C_dom"/>
</dbReference>
<dbReference type="Pfam" id="PF00147">
    <property type="entry name" value="Fibrinogen_C"/>
    <property type="match status" value="2"/>
</dbReference>
<dbReference type="RefSeq" id="XP_018011593.2">
    <property type="nucleotide sequence ID" value="XM_018156104.2"/>
</dbReference>
<name>A0A8B7NDB7_HYAAZ</name>
<dbReference type="OMA" id="SHEQHIC"/>
<protein>
    <submittedName>
        <fullName evidence="4">Angiopoietin-related protein 2-like</fullName>
    </submittedName>
</protein>
<dbReference type="AlphaFoldDB" id="A0A8B7NDB7"/>
<dbReference type="Gene3D" id="3.90.215.10">
    <property type="entry name" value="Gamma Fibrinogen, chain A, domain 1"/>
    <property type="match status" value="2"/>
</dbReference>
<dbReference type="PANTHER" id="PTHR19143">
    <property type="entry name" value="FIBRINOGEN/TENASCIN/ANGIOPOEITIN"/>
    <property type="match status" value="1"/>
</dbReference>
<evidence type="ECO:0000313" key="3">
    <source>
        <dbReference type="Proteomes" id="UP000694843"/>
    </source>
</evidence>
<reference evidence="4" key="1">
    <citation type="submission" date="2025-08" db="UniProtKB">
        <authorList>
            <consortium name="RefSeq"/>
        </authorList>
    </citation>
    <scope>IDENTIFICATION</scope>
    <source>
        <tissue evidence="4">Whole organism</tissue>
    </source>
</reference>
<feature type="region of interest" description="Disordered" evidence="1">
    <location>
        <begin position="1"/>
        <end position="28"/>
    </location>
</feature>
<dbReference type="InterPro" id="IPR050373">
    <property type="entry name" value="Fibrinogen_C-term_domain"/>
</dbReference>